<dbReference type="GO" id="GO:0004402">
    <property type="term" value="F:histone acetyltransferase activity"/>
    <property type="evidence" value="ECO:0007669"/>
    <property type="project" value="InterPro"/>
</dbReference>
<keyword evidence="3" id="KW-1185">Reference proteome</keyword>
<sequence length="761" mass="88908">MSVQLKLLDHFKLKNQLGINFACSYSEDDRFFIINDLGIYILAFTGALLNELPRFLSTKHFINLSNFTPCGNIKLDLNSFHHELPKEEVYDLVMKVEYSANLKHTKPIAPAAIYAEWSPKGLANKNDCFLAALTNMYSLEVYMKYLNDIEEVQYVAVANVTSAIIECEKSNWKDNFRLGILMKLEEYKKRIDCVTPSAFTWSHLLQFNNTKSAVIFCGHLNGDISLWRLNARYFKFGEMSIPTFLGRYRTQLKRITTLYWHQSSEYGGGLFVSDIDGKLNIVHITNLNEDEAVFKTEKIFLSESDKIKIDKVSVMIYNHFTFIIVVKQRVLIIYGLNQDGELFDSTSEYIQEYYITGLHHYNNKILVLSLPGILTELSIEVKNNKIIIEKLPISLKYDMAKYRTHGFFFSKNMILCCILAYPWDLQSFYKTKNDVHVFVYHNIALKPFELIWKNEKDSIVDYWDCFEALRIICIKEKRFPWLGLPSNLNYDTLSLTKLKTLRLIAKLSEMIFNSVPSIKNYEMKPFVLVHYLLEIRLVVDRMTRLLKQRKNKELTVFQMRSIFIQNFFLKEMVAKNILPKANVGKVFIESIRSVMEIANELEYPEPLTCAWCGDKIFGPTCFPSHYDSRCCISMMPIFIVPEYKCLFCKSMIHKSIEEEMDSIVCPYCDKLMEKLHVKDDRLKESCEKFETVLPKLKYSDCFKDCLKETISYEDIEDNNIEYIIFSDSDDEPETIKTLYEKFSKSHISDVEQEIIEADADN</sequence>
<dbReference type="OrthoDB" id="6021743at2759"/>
<dbReference type="AlphaFoldDB" id="A0A9P0D235"/>
<feature type="domain" description="Transcription factor IIIC 90kDa subunit N-terminal" evidence="1">
    <location>
        <begin position="26"/>
        <end position="422"/>
    </location>
</feature>
<dbReference type="InterPro" id="IPR024761">
    <property type="entry name" value="TFIIIC_delta_N"/>
</dbReference>
<dbReference type="PANTHER" id="PTHR15496">
    <property type="entry name" value="GENERAL TRANSCRIPTION FACTOR 3C POLYPEPTIDE 4 FAMILY"/>
    <property type="match status" value="1"/>
</dbReference>
<dbReference type="GO" id="GO:0006384">
    <property type="term" value="P:transcription initiation at RNA polymerase III promoter"/>
    <property type="evidence" value="ECO:0007669"/>
    <property type="project" value="InterPro"/>
</dbReference>
<dbReference type="PANTHER" id="PTHR15496:SF2">
    <property type="entry name" value="GENERAL TRANSCRIPTION FACTOR 3C POLYPEPTIDE 4"/>
    <property type="match status" value="1"/>
</dbReference>
<reference evidence="2" key="1">
    <citation type="submission" date="2022-01" db="EMBL/GenBank/DDBJ databases">
        <authorList>
            <person name="King R."/>
        </authorList>
    </citation>
    <scope>NUCLEOTIDE SEQUENCE</scope>
</reference>
<evidence type="ECO:0000259" key="1">
    <source>
        <dbReference type="Pfam" id="PF12657"/>
    </source>
</evidence>
<dbReference type="Pfam" id="PF12657">
    <property type="entry name" value="TFIIIC_delta"/>
    <property type="match status" value="1"/>
</dbReference>
<gene>
    <name evidence="2" type="ORF">PSYICH_LOCUS12509</name>
</gene>
<name>A0A9P0D235_9CUCU</name>
<protein>
    <recommendedName>
        <fullName evidence="1">Transcription factor IIIC 90kDa subunit N-terminal domain-containing protein</fullName>
    </recommendedName>
</protein>
<accession>A0A9P0D235</accession>
<dbReference type="GO" id="GO:0000127">
    <property type="term" value="C:transcription factor TFIIIC complex"/>
    <property type="evidence" value="ECO:0007669"/>
    <property type="project" value="InterPro"/>
</dbReference>
<proteinExistence type="predicted"/>
<organism evidence="2 3">
    <name type="scientific">Psylliodes chrysocephalus</name>
    <dbReference type="NCBI Taxonomy" id="3402493"/>
    <lineage>
        <taxon>Eukaryota</taxon>
        <taxon>Metazoa</taxon>
        <taxon>Ecdysozoa</taxon>
        <taxon>Arthropoda</taxon>
        <taxon>Hexapoda</taxon>
        <taxon>Insecta</taxon>
        <taxon>Pterygota</taxon>
        <taxon>Neoptera</taxon>
        <taxon>Endopterygota</taxon>
        <taxon>Coleoptera</taxon>
        <taxon>Polyphaga</taxon>
        <taxon>Cucujiformia</taxon>
        <taxon>Chrysomeloidea</taxon>
        <taxon>Chrysomelidae</taxon>
        <taxon>Galerucinae</taxon>
        <taxon>Alticini</taxon>
        <taxon>Psylliodes</taxon>
    </lineage>
</organism>
<evidence type="ECO:0000313" key="3">
    <source>
        <dbReference type="Proteomes" id="UP001153636"/>
    </source>
</evidence>
<dbReference type="EMBL" id="OV651818">
    <property type="protein sequence ID" value="CAH1112802.1"/>
    <property type="molecule type" value="Genomic_DNA"/>
</dbReference>
<evidence type="ECO:0000313" key="2">
    <source>
        <dbReference type="EMBL" id="CAH1112802.1"/>
    </source>
</evidence>
<dbReference type="InterPro" id="IPR044230">
    <property type="entry name" value="GTF3C4"/>
</dbReference>
<dbReference type="Proteomes" id="UP001153636">
    <property type="component" value="Chromosome 6"/>
</dbReference>